<dbReference type="EMBL" id="JBGOOL010000045">
    <property type="protein sequence ID" value="MEZ8054588.1"/>
    <property type="molecule type" value="Genomic_DNA"/>
</dbReference>
<gene>
    <name evidence="1" type="ORF">ACED57_15710</name>
</gene>
<keyword evidence="2" id="KW-1185">Reference proteome</keyword>
<evidence type="ECO:0000313" key="1">
    <source>
        <dbReference type="EMBL" id="MEZ8054588.1"/>
    </source>
</evidence>
<proteinExistence type="predicted"/>
<sequence length="189" mass="21653">MNDIDVRRAVHKKLLKKHHNDPDTLVVDELGICLGACRVDIAVVNGSLHGYELKSSKDTLDRLPSQVQYYSAVMDKVTLVVAENHFLEAKKIVPEWWGLKIVSEGKNGSYHIAHERAEKKNKQIDPISLVQLLWKEECLNLLDKWGAIKGNKSKPRHLLWPIISECIPENKLRDEVRVLLKQRPDWKGA</sequence>
<accession>A0ABV4KS65</accession>
<protein>
    <submittedName>
        <fullName evidence="1">Sce7726 family protein</fullName>
    </submittedName>
</protein>
<dbReference type="NCBIfam" id="NF033832">
    <property type="entry name" value="sce7726_fam"/>
    <property type="match status" value="1"/>
</dbReference>
<dbReference type="Proteomes" id="UP001569175">
    <property type="component" value="Unassembled WGS sequence"/>
</dbReference>
<dbReference type="RefSeq" id="WP_017097262.1">
    <property type="nucleotide sequence ID" value="NZ_JBGOOL010000045.1"/>
</dbReference>
<reference evidence="1 2" key="1">
    <citation type="submission" date="2024-06" db="EMBL/GenBank/DDBJ databases">
        <authorList>
            <person name="Steensen K."/>
            <person name="Seneca J."/>
            <person name="Bartlau N."/>
            <person name="Yu A.X."/>
            <person name="Polz M.F."/>
        </authorList>
    </citation>
    <scope>NUCLEOTIDE SEQUENCE [LARGE SCALE GENOMIC DNA]</scope>
    <source>
        <strain evidence="1 2">1F9</strain>
    </source>
</reference>
<name>A0ABV4KS65_9VIBR</name>
<dbReference type="InterPro" id="IPR047729">
    <property type="entry name" value="Sce7726-like"/>
</dbReference>
<comment type="caution">
    <text evidence="1">The sequence shown here is derived from an EMBL/GenBank/DDBJ whole genome shotgun (WGS) entry which is preliminary data.</text>
</comment>
<evidence type="ECO:0000313" key="2">
    <source>
        <dbReference type="Proteomes" id="UP001569175"/>
    </source>
</evidence>
<organism evidence="1 2">
    <name type="scientific">Vibrio atlanticus</name>
    <dbReference type="NCBI Taxonomy" id="693153"/>
    <lineage>
        <taxon>Bacteria</taxon>
        <taxon>Pseudomonadati</taxon>
        <taxon>Pseudomonadota</taxon>
        <taxon>Gammaproteobacteria</taxon>
        <taxon>Vibrionales</taxon>
        <taxon>Vibrionaceae</taxon>
        <taxon>Vibrio</taxon>
    </lineage>
</organism>